<evidence type="ECO:0000259" key="4">
    <source>
        <dbReference type="PROSITE" id="PS50020"/>
    </source>
</evidence>
<proteinExistence type="predicted"/>
<dbReference type="InterPro" id="IPR011524">
    <property type="entry name" value="SARAH_dom"/>
</dbReference>
<dbReference type="GO" id="GO:0035329">
    <property type="term" value="P:hippo signaling"/>
    <property type="evidence" value="ECO:0007669"/>
    <property type="project" value="InterPro"/>
</dbReference>
<feature type="region of interest" description="Disordered" evidence="3">
    <location>
        <begin position="41"/>
        <end position="89"/>
    </location>
</feature>
<keyword evidence="2" id="KW-0677">Repeat</keyword>
<accession>A0A2G8JSM9</accession>
<dbReference type="OrthoDB" id="5339429at2759"/>
<comment type="caution">
    <text evidence="6">The sequence shown here is derived from an EMBL/GenBank/DDBJ whole genome shotgun (WGS) entry which is preliminary data.</text>
</comment>
<dbReference type="CDD" id="cd00201">
    <property type="entry name" value="WW"/>
    <property type="match status" value="1"/>
</dbReference>
<dbReference type="CDD" id="cd21433">
    <property type="entry name" value="SARAH_Sav"/>
    <property type="match status" value="1"/>
</dbReference>
<evidence type="ECO:0000313" key="6">
    <source>
        <dbReference type="EMBL" id="PIK38777.1"/>
    </source>
</evidence>
<dbReference type="InterPro" id="IPR036020">
    <property type="entry name" value="WW_dom_sf"/>
</dbReference>
<evidence type="ECO:0000256" key="1">
    <source>
        <dbReference type="ARBA" id="ARBA00022553"/>
    </source>
</evidence>
<dbReference type="PANTHER" id="PTHR47522:SF2">
    <property type="entry name" value="PROTEIN SALVADOR HOMOLOG 1"/>
    <property type="match status" value="1"/>
</dbReference>
<keyword evidence="6" id="KW-0371">Homeobox</keyword>
<dbReference type="SUPFAM" id="SSF51045">
    <property type="entry name" value="WW domain"/>
    <property type="match status" value="1"/>
</dbReference>
<dbReference type="Proteomes" id="UP000230750">
    <property type="component" value="Unassembled WGS sequence"/>
</dbReference>
<dbReference type="FunFam" id="2.20.70.10:FF:000035">
    <property type="entry name" value="Salvador homolog 1 (Drosophila)"/>
    <property type="match status" value="1"/>
</dbReference>
<dbReference type="EMBL" id="MRZV01001315">
    <property type="protein sequence ID" value="PIK38777.1"/>
    <property type="molecule type" value="Genomic_DNA"/>
</dbReference>
<sequence>MPLLQGKANKNPGHLPEGKAGKYKKKVEAVPRPTQVGLVTRQLPGPQTNHNGHVLRDTTGVKNSPTLSVTAHSHNDNNARPQVSPTSPPIVVQMPSVVSTPDGLPSPQELPLPVGWTLDWTLRGRKYYIDHNTKTTHWSHPFEKEGLPPGWEKIESKEHGTYYVDLSSSQSMKINSTPENLTSAMAVWIRAVAIAAMSSRPLAGFGVCALLSMDIQICQGNPNMIQPSSAAWFIRQQQDVNLPYRRKSRMTQQQQLTRVAANPYLHREIPNWLEVYYSAAPEHDHKLKWELFKLHELDAYQAMLTRLYKQDLEKVVMRYEIYRLSLYREMDQRCKLRQPYPSHPKRQTQL</sequence>
<dbReference type="AlphaFoldDB" id="A0A2G8JSM9"/>
<dbReference type="GO" id="GO:0003677">
    <property type="term" value="F:DNA binding"/>
    <property type="evidence" value="ECO:0007669"/>
    <property type="project" value="UniProtKB-KW"/>
</dbReference>
<dbReference type="PROSITE" id="PS50951">
    <property type="entry name" value="SARAH"/>
    <property type="match status" value="1"/>
</dbReference>
<dbReference type="STRING" id="307972.A0A2G8JSM9"/>
<evidence type="ECO:0000256" key="3">
    <source>
        <dbReference type="SAM" id="MobiDB-lite"/>
    </source>
</evidence>
<keyword evidence="1" id="KW-0597">Phosphoprotein</keyword>
<dbReference type="GO" id="GO:0006915">
    <property type="term" value="P:apoptotic process"/>
    <property type="evidence" value="ECO:0007669"/>
    <property type="project" value="InterPro"/>
</dbReference>
<feature type="compositionally biased region" description="Polar residues" evidence="3">
    <location>
        <begin position="60"/>
        <end position="85"/>
    </location>
</feature>
<feature type="region of interest" description="Disordered" evidence="3">
    <location>
        <begin position="1"/>
        <end position="24"/>
    </location>
</feature>
<evidence type="ECO:0000256" key="2">
    <source>
        <dbReference type="ARBA" id="ARBA00022737"/>
    </source>
</evidence>
<feature type="domain" description="SARAH" evidence="5">
    <location>
        <begin position="286"/>
        <end position="333"/>
    </location>
</feature>
<organism evidence="6 7">
    <name type="scientific">Stichopus japonicus</name>
    <name type="common">Sea cucumber</name>
    <dbReference type="NCBI Taxonomy" id="307972"/>
    <lineage>
        <taxon>Eukaryota</taxon>
        <taxon>Metazoa</taxon>
        <taxon>Echinodermata</taxon>
        <taxon>Eleutherozoa</taxon>
        <taxon>Echinozoa</taxon>
        <taxon>Holothuroidea</taxon>
        <taxon>Aspidochirotacea</taxon>
        <taxon>Aspidochirotida</taxon>
        <taxon>Stichopodidae</taxon>
        <taxon>Apostichopus</taxon>
    </lineage>
</organism>
<dbReference type="SMART" id="SM00456">
    <property type="entry name" value="WW"/>
    <property type="match status" value="2"/>
</dbReference>
<dbReference type="PANTHER" id="PTHR47522">
    <property type="entry name" value="SALVADOR FAMILY WW DOMAIN-CONTAINING PROTEIN 1"/>
    <property type="match status" value="1"/>
</dbReference>
<reference evidence="6 7" key="1">
    <citation type="journal article" date="2017" name="PLoS Biol.">
        <title>The sea cucumber genome provides insights into morphological evolution and visceral regeneration.</title>
        <authorList>
            <person name="Zhang X."/>
            <person name="Sun L."/>
            <person name="Yuan J."/>
            <person name="Sun Y."/>
            <person name="Gao Y."/>
            <person name="Zhang L."/>
            <person name="Li S."/>
            <person name="Dai H."/>
            <person name="Hamel J.F."/>
            <person name="Liu C."/>
            <person name="Yu Y."/>
            <person name="Liu S."/>
            <person name="Lin W."/>
            <person name="Guo K."/>
            <person name="Jin S."/>
            <person name="Xu P."/>
            <person name="Storey K.B."/>
            <person name="Huan P."/>
            <person name="Zhang T."/>
            <person name="Zhou Y."/>
            <person name="Zhang J."/>
            <person name="Lin C."/>
            <person name="Li X."/>
            <person name="Xing L."/>
            <person name="Huo D."/>
            <person name="Sun M."/>
            <person name="Wang L."/>
            <person name="Mercier A."/>
            <person name="Li F."/>
            <person name="Yang H."/>
            <person name="Xiang J."/>
        </authorList>
    </citation>
    <scope>NUCLEOTIDE SEQUENCE [LARGE SCALE GENOMIC DNA]</scope>
    <source>
        <strain evidence="6">Shaxun</strain>
        <tissue evidence="6">Muscle</tissue>
    </source>
</reference>
<protein>
    <submittedName>
        <fullName evidence="6">Putative zinc finger homeobox protein 3 isoform X2</fullName>
    </submittedName>
</protein>
<dbReference type="InterPro" id="IPR001202">
    <property type="entry name" value="WW_dom"/>
</dbReference>
<dbReference type="GO" id="GO:0060090">
    <property type="term" value="F:molecular adaptor activity"/>
    <property type="evidence" value="ECO:0007669"/>
    <property type="project" value="InterPro"/>
</dbReference>
<evidence type="ECO:0000313" key="7">
    <source>
        <dbReference type="Proteomes" id="UP000230750"/>
    </source>
</evidence>
<dbReference type="GO" id="GO:0008285">
    <property type="term" value="P:negative regulation of cell population proliferation"/>
    <property type="evidence" value="ECO:0007669"/>
    <property type="project" value="TreeGrafter"/>
</dbReference>
<dbReference type="GO" id="GO:0005829">
    <property type="term" value="C:cytosol"/>
    <property type="evidence" value="ECO:0007669"/>
    <property type="project" value="TreeGrafter"/>
</dbReference>
<feature type="domain" description="WW" evidence="4">
    <location>
        <begin position="110"/>
        <end position="143"/>
    </location>
</feature>
<keyword evidence="7" id="KW-1185">Reference proteome</keyword>
<dbReference type="PROSITE" id="PS50020">
    <property type="entry name" value="WW_DOMAIN_2"/>
    <property type="match status" value="1"/>
</dbReference>
<dbReference type="InterPro" id="IPR030030">
    <property type="entry name" value="Sav"/>
</dbReference>
<dbReference type="Gene3D" id="2.20.70.10">
    <property type="match status" value="2"/>
</dbReference>
<evidence type="ECO:0000259" key="5">
    <source>
        <dbReference type="PROSITE" id="PS50951"/>
    </source>
</evidence>
<gene>
    <name evidence="6" type="ORF">BSL78_24390</name>
</gene>
<keyword evidence="6" id="KW-0238">DNA-binding</keyword>
<dbReference type="GO" id="GO:0043065">
    <property type="term" value="P:positive regulation of apoptotic process"/>
    <property type="evidence" value="ECO:0007669"/>
    <property type="project" value="TreeGrafter"/>
</dbReference>
<name>A0A2G8JSM9_STIJA</name>
<dbReference type="Pfam" id="PF00397">
    <property type="entry name" value="WW"/>
    <property type="match status" value="1"/>
</dbReference>